<dbReference type="AlphaFoldDB" id="A0AAW0RAV8"/>
<keyword evidence="15" id="KW-0460">Magnesium</keyword>
<evidence type="ECO:0000259" key="24">
    <source>
        <dbReference type="SMART" id="SM00090"/>
    </source>
</evidence>
<comment type="catalytic activity">
    <reaction evidence="17 19">
        <text>L-seryl-[protein] + ATP = O-phospho-L-seryl-[protein] + ADP + H(+)</text>
        <dbReference type="Rhea" id="RHEA:17989"/>
        <dbReference type="Rhea" id="RHEA-COMP:9863"/>
        <dbReference type="Rhea" id="RHEA-COMP:11604"/>
        <dbReference type="ChEBI" id="CHEBI:15378"/>
        <dbReference type="ChEBI" id="CHEBI:29999"/>
        <dbReference type="ChEBI" id="CHEBI:30616"/>
        <dbReference type="ChEBI" id="CHEBI:83421"/>
        <dbReference type="ChEBI" id="CHEBI:456216"/>
        <dbReference type="EC" id="2.7.11.1"/>
    </reaction>
</comment>
<dbReference type="InterPro" id="IPR051272">
    <property type="entry name" value="RIO-type_Ser/Thr_kinase"/>
</dbReference>
<dbReference type="Pfam" id="PF01163">
    <property type="entry name" value="RIO1"/>
    <property type="match status" value="1"/>
</dbReference>
<evidence type="ECO:0000256" key="19">
    <source>
        <dbReference type="PIRNR" id="PIRNR038147"/>
    </source>
</evidence>
<keyword evidence="13" id="KW-0378">Hydrolase</keyword>
<comment type="subcellular location">
    <subcellularLocation>
        <location evidence="2">Cytoplasm</location>
    </subcellularLocation>
</comment>
<keyword evidence="8 19" id="KW-0723">Serine/threonine-protein kinase</keyword>
<dbReference type="InterPro" id="IPR018934">
    <property type="entry name" value="RIO_dom"/>
</dbReference>
<accession>A0AAW0RAV8</accession>
<evidence type="ECO:0000256" key="10">
    <source>
        <dbReference type="ARBA" id="ARBA00022723"/>
    </source>
</evidence>
<evidence type="ECO:0000256" key="22">
    <source>
        <dbReference type="PIRSR" id="PIRSR038147-3"/>
    </source>
</evidence>
<evidence type="ECO:0000256" key="4">
    <source>
        <dbReference type="ARBA" id="ARBA00012513"/>
    </source>
</evidence>
<keyword evidence="10" id="KW-0479">Metal-binding</keyword>
<dbReference type="GO" id="GO:0042254">
    <property type="term" value="P:ribosome biogenesis"/>
    <property type="evidence" value="ECO:0007669"/>
    <property type="project" value="UniProtKB-KW"/>
</dbReference>
<feature type="compositionally biased region" description="Low complexity" evidence="23">
    <location>
        <begin position="1"/>
        <end position="22"/>
    </location>
</feature>
<keyword evidence="7" id="KW-0690">Ribosome biogenesis</keyword>
<comment type="caution">
    <text evidence="25">The sequence shown here is derived from an EMBL/GenBank/DDBJ whole genome shotgun (WGS) entry which is preliminary data.</text>
</comment>
<feature type="region of interest" description="Disordered" evidence="23">
    <location>
        <begin position="117"/>
        <end position="136"/>
    </location>
</feature>
<feature type="compositionally biased region" description="Basic residues" evidence="23">
    <location>
        <begin position="519"/>
        <end position="542"/>
    </location>
</feature>
<evidence type="ECO:0000256" key="21">
    <source>
        <dbReference type="PIRSR" id="PIRSR038147-2"/>
    </source>
</evidence>
<keyword evidence="14 19" id="KW-0067">ATP-binding</keyword>
<evidence type="ECO:0000256" key="2">
    <source>
        <dbReference type="ARBA" id="ARBA00004496"/>
    </source>
</evidence>
<evidence type="ECO:0000256" key="11">
    <source>
        <dbReference type="ARBA" id="ARBA00022741"/>
    </source>
</evidence>
<evidence type="ECO:0000256" key="3">
    <source>
        <dbReference type="ARBA" id="ARBA00009196"/>
    </source>
</evidence>
<evidence type="ECO:0000256" key="15">
    <source>
        <dbReference type="ARBA" id="ARBA00022842"/>
    </source>
</evidence>
<protein>
    <recommendedName>
        <fullName evidence="5 19">Serine/threonine-protein kinase RIO1</fullName>
        <ecNumber evidence="4 19">2.7.11.1</ecNumber>
    </recommendedName>
</protein>
<dbReference type="EMBL" id="JAQQWP010000001">
    <property type="protein sequence ID" value="KAK8132057.1"/>
    <property type="molecule type" value="Genomic_DNA"/>
</dbReference>
<dbReference type="PANTHER" id="PTHR45723">
    <property type="entry name" value="SERINE/THREONINE-PROTEIN KINASE RIO1"/>
    <property type="match status" value="1"/>
</dbReference>
<feature type="region of interest" description="Disordered" evidence="23">
    <location>
        <begin position="457"/>
        <end position="542"/>
    </location>
</feature>
<dbReference type="PIRSF" id="PIRSF038147">
    <property type="entry name" value="Ser/Thr_PK_RIO1"/>
    <property type="match status" value="1"/>
</dbReference>
<comment type="similarity">
    <text evidence="3 19">Belongs to the protein kinase superfamily. RIO-type Ser/Thr kinase family.</text>
</comment>
<evidence type="ECO:0000256" key="7">
    <source>
        <dbReference type="ARBA" id="ARBA00022517"/>
    </source>
</evidence>
<keyword evidence="26" id="KW-1185">Reference proteome</keyword>
<dbReference type="PROSITE" id="PS01245">
    <property type="entry name" value="RIO1"/>
    <property type="match status" value="1"/>
</dbReference>
<gene>
    <name evidence="25" type="ORF">PG999_000230</name>
</gene>
<dbReference type="GO" id="GO:0005524">
    <property type="term" value="F:ATP binding"/>
    <property type="evidence" value="ECO:0007669"/>
    <property type="project" value="UniProtKB-KW"/>
</dbReference>
<sequence length="542" mass="61366">MAEPTNTPAPTEETATVADEPPQVATESQEAPETIDSQTAEPAGYEDEDEDSLDDVFDDDDDLEYDDDPSDLSKNYNRQGGAALPKSNQQKPSANTRANVDDQMSALSKHAAKIRLDDVKGEQSREKDKADRATSEQVLDQRTRMILLQMINRGFVSEVHGAISTGKEANVYGAVAYPDLDGPPIQRAIKVYKTAILSFKDRERYITGEHRFKSGAEKGNSRKMVKLWAEKEFRNLRRIHSAGIKCPEPIQLKLHVLVMELLGDRKGYAYPRLRDAAISGDDSEEVWRSLYIQLLGIMRRMYQVCRLVHADLSEYNILYNNRQLYIIDVSQSVEHDHPRSLEFLRMDIKNTGDFFRREGVDILPDRVVFDFVTVPDGAVEEPALGEAVEKLYETRPAAESHEGALAEQEVDNEVFRNQYIPQTLEQVYDIEKDARKIDAGEGDKLVYRNLLADQAVVSKQDEDAEEDGETGSEDESEDGAALESGDESAFAKGRPRGKRFISKDEKKEHKQAIKEEKREKRKEKMPKQLKKKLVSSTSRKKH</sequence>
<dbReference type="SUPFAM" id="SSF56112">
    <property type="entry name" value="Protein kinase-like (PK-like)"/>
    <property type="match status" value="1"/>
</dbReference>
<dbReference type="InterPro" id="IPR000687">
    <property type="entry name" value="RIO_kinase"/>
</dbReference>
<evidence type="ECO:0000256" key="9">
    <source>
        <dbReference type="ARBA" id="ARBA00022679"/>
    </source>
</evidence>
<feature type="binding site" evidence="21">
    <location>
        <position position="262"/>
    </location>
    <ligand>
        <name>ATP</name>
        <dbReference type="ChEBI" id="CHEBI:30616"/>
    </ligand>
</feature>
<dbReference type="Proteomes" id="UP001392437">
    <property type="component" value="Unassembled WGS sequence"/>
</dbReference>
<name>A0AAW0RAV8_9PEZI</name>
<evidence type="ECO:0000313" key="26">
    <source>
        <dbReference type="Proteomes" id="UP001392437"/>
    </source>
</evidence>
<dbReference type="GO" id="GO:0016787">
    <property type="term" value="F:hydrolase activity"/>
    <property type="evidence" value="ECO:0007669"/>
    <property type="project" value="UniProtKB-KW"/>
</dbReference>
<feature type="region of interest" description="Disordered" evidence="23">
    <location>
        <begin position="1"/>
        <end position="106"/>
    </location>
</feature>
<evidence type="ECO:0000256" key="12">
    <source>
        <dbReference type="ARBA" id="ARBA00022777"/>
    </source>
</evidence>
<evidence type="ECO:0000256" key="8">
    <source>
        <dbReference type="ARBA" id="ARBA00022527"/>
    </source>
</evidence>
<evidence type="ECO:0000256" key="1">
    <source>
        <dbReference type="ARBA" id="ARBA00001946"/>
    </source>
</evidence>
<feature type="compositionally biased region" description="Basic and acidic residues" evidence="23">
    <location>
        <begin position="501"/>
        <end position="518"/>
    </location>
</feature>
<reference evidence="25 26" key="1">
    <citation type="submission" date="2023-01" db="EMBL/GenBank/DDBJ databases">
        <title>Analysis of 21 Apiospora genomes using comparative genomics revels a genus with tremendous synthesis potential of carbohydrate active enzymes and secondary metabolites.</title>
        <authorList>
            <person name="Sorensen T."/>
        </authorList>
    </citation>
    <scope>NUCLEOTIDE SEQUENCE [LARGE SCALE GENOMIC DNA]</scope>
    <source>
        <strain evidence="25 26">CBS 117206</strain>
    </source>
</reference>
<feature type="compositionally biased region" description="Polar residues" evidence="23">
    <location>
        <begin position="25"/>
        <end position="40"/>
    </location>
</feature>
<dbReference type="GO" id="GO:0046872">
    <property type="term" value="F:metal ion binding"/>
    <property type="evidence" value="ECO:0007669"/>
    <property type="project" value="UniProtKB-KW"/>
</dbReference>
<organism evidence="25 26">
    <name type="scientific">Apiospora kogelbergensis</name>
    <dbReference type="NCBI Taxonomy" id="1337665"/>
    <lineage>
        <taxon>Eukaryota</taxon>
        <taxon>Fungi</taxon>
        <taxon>Dikarya</taxon>
        <taxon>Ascomycota</taxon>
        <taxon>Pezizomycotina</taxon>
        <taxon>Sordariomycetes</taxon>
        <taxon>Xylariomycetidae</taxon>
        <taxon>Amphisphaeriales</taxon>
        <taxon>Apiosporaceae</taxon>
        <taxon>Apiospora</taxon>
    </lineage>
</organism>
<keyword evidence="11 19" id="KW-0547">Nucleotide-binding</keyword>
<dbReference type="GO" id="GO:0004674">
    <property type="term" value="F:protein serine/threonine kinase activity"/>
    <property type="evidence" value="ECO:0007669"/>
    <property type="project" value="UniProtKB-KW"/>
</dbReference>
<comment type="cofactor">
    <cofactor evidence="1 22">
        <name>Mg(2+)</name>
        <dbReference type="ChEBI" id="CHEBI:18420"/>
    </cofactor>
</comment>
<proteinExistence type="inferred from homology"/>
<evidence type="ECO:0000256" key="23">
    <source>
        <dbReference type="SAM" id="MobiDB-lite"/>
    </source>
</evidence>
<feature type="active site" description="Proton acceptor" evidence="20">
    <location>
        <position position="311"/>
    </location>
</feature>
<evidence type="ECO:0000256" key="13">
    <source>
        <dbReference type="ARBA" id="ARBA00022801"/>
    </source>
</evidence>
<feature type="compositionally biased region" description="Acidic residues" evidence="23">
    <location>
        <begin position="44"/>
        <end position="70"/>
    </location>
</feature>
<keyword evidence="9 19" id="KW-0808">Transferase</keyword>
<evidence type="ECO:0000256" key="18">
    <source>
        <dbReference type="ARBA" id="ARBA00049360"/>
    </source>
</evidence>
<evidence type="ECO:0000256" key="17">
    <source>
        <dbReference type="ARBA" id="ARBA00048679"/>
    </source>
</evidence>
<keyword evidence="12 19" id="KW-0418">Kinase</keyword>
<dbReference type="InterPro" id="IPR017407">
    <property type="entry name" value="Ser/Thr_kinase_Rio1"/>
</dbReference>
<dbReference type="FunFam" id="3.30.200.20:FF:000148">
    <property type="entry name" value="Serine/threonine-protein kinase RIO1"/>
    <property type="match status" value="1"/>
</dbReference>
<dbReference type="SMART" id="SM00090">
    <property type="entry name" value="RIO"/>
    <property type="match status" value="1"/>
</dbReference>
<feature type="binding site" evidence="22">
    <location>
        <position position="316"/>
    </location>
    <ligand>
        <name>Mg(2+)</name>
        <dbReference type="ChEBI" id="CHEBI:18420"/>
    </ligand>
</feature>
<feature type="binding site" evidence="22">
    <location>
        <position position="328"/>
    </location>
    <ligand>
        <name>Mg(2+)</name>
        <dbReference type="ChEBI" id="CHEBI:18420"/>
    </ligand>
</feature>
<evidence type="ECO:0000256" key="6">
    <source>
        <dbReference type="ARBA" id="ARBA00022490"/>
    </source>
</evidence>
<dbReference type="Gene3D" id="3.30.200.20">
    <property type="entry name" value="Phosphorylase Kinase, domain 1"/>
    <property type="match status" value="1"/>
</dbReference>
<evidence type="ECO:0000313" key="25">
    <source>
        <dbReference type="EMBL" id="KAK8132057.1"/>
    </source>
</evidence>
<feature type="domain" description="RIO kinase" evidence="24">
    <location>
        <begin position="128"/>
        <end position="374"/>
    </location>
</feature>
<dbReference type="Gene3D" id="1.10.510.10">
    <property type="entry name" value="Transferase(Phosphotransferase) domain 1"/>
    <property type="match status" value="1"/>
</dbReference>
<comment type="catalytic activity">
    <reaction evidence="16 19">
        <text>L-threonyl-[protein] + ATP = O-phospho-L-threonyl-[protein] + ADP + H(+)</text>
        <dbReference type="Rhea" id="RHEA:46608"/>
        <dbReference type="Rhea" id="RHEA-COMP:11060"/>
        <dbReference type="Rhea" id="RHEA-COMP:11605"/>
        <dbReference type="ChEBI" id="CHEBI:15378"/>
        <dbReference type="ChEBI" id="CHEBI:30013"/>
        <dbReference type="ChEBI" id="CHEBI:30616"/>
        <dbReference type="ChEBI" id="CHEBI:61977"/>
        <dbReference type="ChEBI" id="CHEBI:456216"/>
        <dbReference type="EC" id="2.7.11.1"/>
    </reaction>
</comment>
<dbReference type="FunFam" id="1.10.510.10:FF:000232">
    <property type="entry name" value="Serine/threonine-protein kinase RIO1"/>
    <property type="match status" value="1"/>
</dbReference>
<evidence type="ECO:0000256" key="5">
    <source>
        <dbReference type="ARBA" id="ARBA00016038"/>
    </source>
</evidence>
<dbReference type="CDD" id="cd05147">
    <property type="entry name" value="RIO1_euk"/>
    <property type="match status" value="1"/>
</dbReference>
<dbReference type="EC" id="2.7.11.1" evidence="4 19"/>
<evidence type="ECO:0000256" key="20">
    <source>
        <dbReference type="PIRSR" id="PIRSR038147-1"/>
    </source>
</evidence>
<feature type="compositionally biased region" description="Acidic residues" evidence="23">
    <location>
        <begin position="462"/>
        <end position="486"/>
    </location>
</feature>
<dbReference type="GO" id="GO:0005737">
    <property type="term" value="C:cytoplasm"/>
    <property type="evidence" value="ECO:0007669"/>
    <property type="project" value="UniProtKB-SubCell"/>
</dbReference>
<comment type="catalytic activity">
    <reaction evidence="18">
        <text>ATP + H2O = ADP + phosphate + H(+)</text>
        <dbReference type="Rhea" id="RHEA:13065"/>
        <dbReference type="ChEBI" id="CHEBI:15377"/>
        <dbReference type="ChEBI" id="CHEBI:15378"/>
        <dbReference type="ChEBI" id="CHEBI:30616"/>
        <dbReference type="ChEBI" id="CHEBI:43474"/>
        <dbReference type="ChEBI" id="CHEBI:456216"/>
    </reaction>
</comment>
<dbReference type="InterPro" id="IPR011009">
    <property type="entry name" value="Kinase-like_dom_sf"/>
</dbReference>
<keyword evidence="6" id="KW-0963">Cytoplasm</keyword>
<feature type="binding site" evidence="21">
    <location>
        <position position="190"/>
    </location>
    <ligand>
        <name>ATP</name>
        <dbReference type="ChEBI" id="CHEBI:30616"/>
    </ligand>
</feature>
<evidence type="ECO:0000256" key="14">
    <source>
        <dbReference type="ARBA" id="ARBA00022840"/>
    </source>
</evidence>
<evidence type="ECO:0000256" key="16">
    <source>
        <dbReference type="ARBA" id="ARBA00047899"/>
    </source>
</evidence>
<feature type="compositionally biased region" description="Polar residues" evidence="23">
    <location>
        <begin position="86"/>
        <end position="98"/>
    </location>
</feature>
<dbReference type="InterPro" id="IPR018935">
    <property type="entry name" value="RIO_kinase_CS"/>
</dbReference>
<feature type="active site" description="4-aspartylphosphate intermediate" evidence="20">
    <location>
        <position position="328"/>
    </location>
</feature>